<feature type="compositionally biased region" description="Basic and acidic residues" evidence="1">
    <location>
        <begin position="389"/>
        <end position="400"/>
    </location>
</feature>
<dbReference type="KEGG" id="psco:LY89DRAFT_743550"/>
<dbReference type="GO" id="GO:0015629">
    <property type="term" value="C:actin cytoskeleton"/>
    <property type="evidence" value="ECO:0007669"/>
    <property type="project" value="TreeGrafter"/>
</dbReference>
<dbReference type="RefSeq" id="XP_018061269.1">
    <property type="nucleotide sequence ID" value="XM_018220961.1"/>
</dbReference>
<dbReference type="EMBL" id="KQ947443">
    <property type="protein sequence ID" value="KUJ06914.1"/>
    <property type="molecule type" value="Genomic_DNA"/>
</dbReference>
<feature type="region of interest" description="Disordered" evidence="1">
    <location>
        <begin position="379"/>
        <end position="400"/>
    </location>
</feature>
<dbReference type="GO" id="GO:0016020">
    <property type="term" value="C:membrane"/>
    <property type="evidence" value="ECO:0007669"/>
    <property type="project" value="TreeGrafter"/>
</dbReference>
<dbReference type="Proteomes" id="UP000070700">
    <property type="component" value="Unassembled WGS sequence"/>
</dbReference>
<dbReference type="InterPro" id="IPR027417">
    <property type="entry name" value="P-loop_NTPase"/>
</dbReference>
<dbReference type="SMART" id="SM00015">
    <property type="entry name" value="IQ"/>
    <property type="match status" value="3"/>
</dbReference>
<gene>
    <name evidence="2" type="ORF">LY89DRAFT_743550</name>
</gene>
<dbReference type="STRING" id="149040.A0A132B4S6"/>
<sequence length="443" mass="52432">MEVGIGLRWWRKRRRRVAPHKSNEGLTHADVLTYEEFALRYYMLVPSSSRTSDVRDMANKILTRVFGACRGEGLDKYQLGLTEIFSCADMLAFLENLRTTRLNYHATMIQKNLKAKYYRRKYLEARNAILVIQSVTRRHLAWKVWRGQKQRKSFNAIRNHIILIQAAAKRFLQRRAILDTRFGKAAVLIQRLWHLRSEYKRRVVIVQNLWRGKCARRRCEKIREADRIAELPTHWRTQLQRIKSREVLEDCQHFCYLVRHPVTSVDIRPDQDALERSGGPDKIPTGDRRLKQVKFILEDGWAKEKSLDIPKIVLQVSRRIHLVELIAKYMEDIEAKKATSKKWPIEAKKTTSKKRRQPTVKETYVDLLFPHTINYKGKKARKRKKGKKVRDQKGRQVSGEEVREKAEKRFEYFIRLGKPLWKMSECYGLSVLAILPKEVTETR</sequence>
<dbReference type="GO" id="GO:0000146">
    <property type="term" value="F:microfilament motor activity"/>
    <property type="evidence" value="ECO:0007669"/>
    <property type="project" value="TreeGrafter"/>
</dbReference>
<reference evidence="2 3" key="1">
    <citation type="submission" date="2015-10" db="EMBL/GenBank/DDBJ databases">
        <title>Full genome of DAOMC 229536 Phialocephala scopiformis, a fungal endophyte of spruce producing the potent anti-insectan compound rugulosin.</title>
        <authorList>
            <consortium name="DOE Joint Genome Institute"/>
            <person name="Walker A.K."/>
            <person name="Frasz S.L."/>
            <person name="Seifert K.A."/>
            <person name="Miller J.D."/>
            <person name="Mondo S.J."/>
            <person name="Labutti K."/>
            <person name="Lipzen A."/>
            <person name="Dockter R."/>
            <person name="Kennedy M."/>
            <person name="Grigoriev I.V."/>
            <person name="Spatafora J.W."/>
        </authorList>
    </citation>
    <scope>NUCLEOTIDE SEQUENCE [LARGE SCALE GENOMIC DNA]</scope>
    <source>
        <strain evidence="2 3">CBS 120377</strain>
    </source>
</reference>
<organism evidence="2 3">
    <name type="scientific">Mollisia scopiformis</name>
    <name type="common">Conifer needle endophyte fungus</name>
    <name type="synonym">Phialocephala scopiformis</name>
    <dbReference type="NCBI Taxonomy" id="149040"/>
    <lineage>
        <taxon>Eukaryota</taxon>
        <taxon>Fungi</taxon>
        <taxon>Dikarya</taxon>
        <taxon>Ascomycota</taxon>
        <taxon>Pezizomycotina</taxon>
        <taxon>Leotiomycetes</taxon>
        <taxon>Helotiales</taxon>
        <taxon>Mollisiaceae</taxon>
        <taxon>Mollisia</taxon>
    </lineage>
</organism>
<name>A0A132B4S6_MOLSC</name>
<dbReference type="PANTHER" id="PTHR13140">
    <property type="entry name" value="MYOSIN"/>
    <property type="match status" value="1"/>
</dbReference>
<dbReference type="GeneID" id="28830687"/>
<dbReference type="PROSITE" id="PS50096">
    <property type="entry name" value="IQ"/>
    <property type="match status" value="2"/>
</dbReference>
<evidence type="ECO:0000256" key="1">
    <source>
        <dbReference type="SAM" id="MobiDB-lite"/>
    </source>
</evidence>
<dbReference type="GO" id="GO:0005737">
    <property type="term" value="C:cytoplasm"/>
    <property type="evidence" value="ECO:0007669"/>
    <property type="project" value="TreeGrafter"/>
</dbReference>
<proteinExistence type="predicted"/>
<evidence type="ECO:0000313" key="3">
    <source>
        <dbReference type="Proteomes" id="UP000070700"/>
    </source>
</evidence>
<evidence type="ECO:0000313" key="2">
    <source>
        <dbReference type="EMBL" id="KUJ06914.1"/>
    </source>
</evidence>
<feature type="compositionally biased region" description="Basic residues" evidence="1">
    <location>
        <begin position="379"/>
        <end position="388"/>
    </location>
</feature>
<dbReference type="GO" id="GO:0007015">
    <property type="term" value="P:actin filament organization"/>
    <property type="evidence" value="ECO:0007669"/>
    <property type="project" value="TreeGrafter"/>
</dbReference>
<dbReference type="Gene3D" id="1.20.5.190">
    <property type="match status" value="1"/>
</dbReference>
<dbReference type="InParanoid" id="A0A132B4S6"/>
<accession>A0A132B4S6</accession>
<dbReference type="PANTHER" id="PTHR13140:SF706">
    <property type="entry name" value="DILUTE CLASS UNCONVENTIONAL MYOSIN, ISOFORM C"/>
    <property type="match status" value="1"/>
</dbReference>
<dbReference type="AlphaFoldDB" id="A0A132B4S6"/>
<protein>
    <submittedName>
        <fullName evidence="2">Uncharacterized protein</fullName>
    </submittedName>
</protein>
<dbReference type="Gene3D" id="6.20.240.20">
    <property type="match status" value="1"/>
</dbReference>
<dbReference type="GO" id="GO:0051015">
    <property type="term" value="F:actin filament binding"/>
    <property type="evidence" value="ECO:0007669"/>
    <property type="project" value="TreeGrafter"/>
</dbReference>
<keyword evidence="3" id="KW-1185">Reference proteome</keyword>
<dbReference type="SUPFAM" id="SSF52540">
    <property type="entry name" value="P-loop containing nucleoside triphosphate hydrolases"/>
    <property type="match status" value="1"/>
</dbReference>
<dbReference type="InterPro" id="IPR000048">
    <property type="entry name" value="IQ_motif_EF-hand-BS"/>
</dbReference>
<dbReference type="OrthoDB" id="3560876at2759"/>